<organism evidence="2 3">
    <name type="scientific">Rhodoferax koreensis</name>
    <dbReference type="NCBI Taxonomy" id="1842727"/>
    <lineage>
        <taxon>Bacteria</taxon>
        <taxon>Pseudomonadati</taxon>
        <taxon>Pseudomonadota</taxon>
        <taxon>Betaproteobacteria</taxon>
        <taxon>Burkholderiales</taxon>
        <taxon>Comamonadaceae</taxon>
        <taxon>Rhodoferax</taxon>
    </lineage>
</organism>
<evidence type="ECO:0000256" key="1">
    <source>
        <dbReference type="SAM" id="Phobius"/>
    </source>
</evidence>
<dbReference type="AlphaFoldDB" id="A0A1P8JSH6"/>
<dbReference type="STRING" id="1842727.RD110_05360"/>
<sequence>MVTSMQPVWVALIAAGGAAVGWFVNHWLAVRREEGRRRLEAQLKFVERQIEELYGPLAAALYEGRRTFRDLLESLGRNYVFPPNGELPEDELRTWLFWAESEFLPRNEYVKTLLKTKAHLIYGGEFPESYVKFLDHCNSWAVNHRRWKEQQVTYSWHSKINWPEDFEVQAIETFQTLKRHHADLIGALMANPSFQRTTSGGC</sequence>
<evidence type="ECO:0000313" key="2">
    <source>
        <dbReference type="EMBL" id="APW36690.1"/>
    </source>
</evidence>
<gene>
    <name evidence="2" type="ORF">RD110_05360</name>
</gene>
<protein>
    <submittedName>
        <fullName evidence="2">Uncharacterized protein</fullName>
    </submittedName>
</protein>
<proteinExistence type="predicted"/>
<dbReference type="Proteomes" id="UP000186609">
    <property type="component" value="Chromosome"/>
</dbReference>
<keyword evidence="1" id="KW-0812">Transmembrane</keyword>
<name>A0A1P8JSH6_9BURK</name>
<accession>A0A1P8JSH6</accession>
<dbReference type="OrthoDB" id="1494347at2"/>
<reference evidence="2 3" key="1">
    <citation type="submission" date="2017-01" db="EMBL/GenBank/DDBJ databases">
        <authorList>
            <person name="Mah S.A."/>
            <person name="Swanson W.J."/>
            <person name="Moy G.W."/>
            <person name="Vacquier V.D."/>
        </authorList>
    </citation>
    <scope>NUCLEOTIDE SEQUENCE [LARGE SCALE GENOMIC DNA]</scope>
    <source>
        <strain evidence="2 3">DCY110</strain>
    </source>
</reference>
<keyword evidence="3" id="KW-1185">Reference proteome</keyword>
<dbReference type="KEGG" id="rhy:RD110_05360"/>
<keyword evidence="1" id="KW-0472">Membrane</keyword>
<feature type="transmembrane region" description="Helical" evidence="1">
    <location>
        <begin position="6"/>
        <end position="28"/>
    </location>
</feature>
<keyword evidence="1" id="KW-1133">Transmembrane helix</keyword>
<evidence type="ECO:0000313" key="3">
    <source>
        <dbReference type="Proteomes" id="UP000186609"/>
    </source>
</evidence>
<dbReference type="EMBL" id="CP019236">
    <property type="protein sequence ID" value="APW36690.1"/>
    <property type="molecule type" value="Genomic_DNA"/>
</dbReference>